<evidence type="ECO:0000313" key="2">
    <source>
        <dbReference type="Proteomes" id="UP000204235"/>
    </source>
</evidence>
<keyword evidence="2" id="KW-1185">Reference proteome</keyword>
<dbReference type="KEGG" id="vg:18501044"/>
<accession>W8CZN4</accession>
<dbReference type="RefSeq" id="YP_009010202.1">
    <property type="nucleotide sequence ID" value="NC_023610.1"/>
</dbReference>
<protein>
    <submittedName>
        <fullName evidence="1">Uncharacterized protein</fullName>
    </submittedName>
</protein>
<reference evidence="1 2" key="1">
    <citation type="journal article" date="2014" name="FEMS Microbiol. Lett.">
        <title>The genome of the Erwinia amylovora phage PhiEaH1 reveals greater diversity and broadens the applicability of phages for the treatment of fire blight.</title>
        <authorList>
            <person name="Meczker K."/>
            <person name="Domotor D."/>
            <person name="Vass J."/>
            <person name="Rakhely G."/>
            <person name="Schneider G."/>
            <person name="Kovacs T."/>
        </authorList>
    </citation>
    <scope>NUCLEOTIDE SEQUENCE [LARGE SCALE GENOMIC DNA]</scope>
</reference>
<sequence>MRNIIDLDKVFNQHSVEYTEREWQLMNQSFFLHLSDVQSGGTLRSIVSKEAKDNERLDNYLSRNKCANHSQEMFDKHFKTAVKETHRLWLRKRDITLFATGATEIEKELTEILRGIHHHFHTPPTQFLSVYSEPYQLKERLRSHIDLSFYNSEEVMDVLSKVVEVFNTSAYPTHTLNFNIFVVGCTKPALRAMFVVLEDLLTVVARELKMVPGSIICHVQKITSSKLDVIEASEAHYAIERHLDSVHQFACPSTV</sequence>
<proteinExistence type="predicted"/>
<dbReference type="Proteomes" id="UP000204235">
    <property type="component" value="Segment"/>
</dbReference>
<organism evidence="1 2">
    <name type="scientific">Erwinia phage PhiEaH1</name>
    <dbReference type="NCBI Taxonomy" id="1401669"/>
    <lineage>
        <taxon>Viruses</taxon>
        <taxon>Duplodnaviria</taxon>
        <taxon>Heunggongvirae</taxon>
        <taxon>Uroviricota</taxon>
        <taxon>Caudoviricetes</taxon>
        <taxon>Chimalliviridae</taxon>
        <taxon>Iapetusvirus</taxon>
        <taxon>Iapetusvirus EaH1</taxon>
    </lineage>
</organism>
<evidence type="ECO:0000313" key="1">
    <source>
        <dbReference type="EMBL" id="AGX01871.1"/>
    </source>
</evidence>
<name>W8CZN4_9CAUD</name>
<dbReference type="EMBL" id="KF623294">
    <property type="protein sequence ID" value="AGX01871.1"/>
    <property type="molecule type" value="Genomic_DNA"/>
</dbReference>
<dbReference type="GeneID" id="18501044"/>